<evidence type="ECO:0000259" key="6">
    <source>
        <dbReference type="PROSITE" id="PS50002"/>
    </source>
</evidence>
<evidence type="ECO:0000313" key="11">
    <source>
        <dbReference type="RefSeq" id="XP_014020143.2"/>
    </source>
</evidence>
<feature type="domain" description="PH" evidence="7">
    <location>
        <begin position="969"/>
        <end position="1085"/>
    </location>
</feature>
<dbReference type="Pfam" id="PF00018">
    <property type="entry name" value="SH3_1"/>
    <property type="match status" value="1"/>
</dbReference>
<feature type="domain" description="CRAL-TRIO" evidence="9">
    <location>
        <begin position="215"/>
        <end position="368"/>
    </location>
</feature>
<gene>
    <name evidence="11" type="primary">LOC106582019</name>
</gene>
<dbReference type="Pfam" id="PF13716">
    <property type="entry name" value="CRAL_TRIO_2"/>
    <property type="match status" value="1"/>
</dbReference>
<dbReference type="PANTHER" id="PTHR22826">
    <property type="entry name" value="RHO GUANINE EXCHANGE FACTOR-RELATED"/>
    <property type="match status" value="1"/>
</dbReference>
<keyword evidence="2" id="KW-0344">Guanine-nucleotide releasing factor</keyword>
<feature type="domain" description="SH3" evidence="6">
    <location>
        <begin position="1267"/>
        <end position="1328"/>
    </location>
</feature>
<dbReference type="InterPro" id="IPR051336">
    <property type="entry name" value="RhoGEF_Guanine_NuclExch_SF"/>
</dbReference>
<feature type="region of interest" description="Disordered" evidence="5">
    <location>
        <begin position="1094"/>
        <end position="1200"/>
    </location>
</feature>
<evidence type="ECO:0000256" key="4">
    <source>
        <dbReference type="PROSITE-ProRule" id="PRU00192"/>
    </source>
</evidence>
<evidence type="ECO:0000256" key="3">
    <source>
        <dbReference type="ARBA" id="ARBA00049987"/>
    </source>
</evidence>
<accession>A0A1S3NXL2</accession>
<dbReference type="SUPFAM" id="SSF50729">
    <property type="entry name" value="PH domain-like"/>
    <property type="match status" value="1"/>
</dbReference>
<evidence type="ECO:0000256" key="1">
    <source>
        <dbReference type="ARBA" id="ARBA00022443"/>
    </source>
</evidence>
<dbReference type="GeneID" id="106582019"/>
<feature type="compositionally biased region" description="Basic and acidic residues" evidence="5">
    <location>
        <begin position="1120"/>
        <end position="1132"/>
    </location>
</feature>
<dbReference type="InterPro" id="IPR035899">
    <property type="entry name" value="DBL_dom_sf"/>
</dbReference>
<dbReference type="InterPro" id="IPR011993">
    <property type="entry name" value="PH-like_dom_sf"/>
</dbReference>
<dbReference type="SMART" id="SM00326">
    <property type="entry name" value="SH3"/>
    <property type="match status" value="1"/>
</dbReference>
<dbReference type="InterPro" id="IPR055251">
    <property type="entry name" value="SOS1_NGEF_PH"/>
</dbReference>
<organism evidence="10 11">
    <name type="scientific">Salmo salar</name>
    <name type="common">Atlantic salmon</name>
    <dbReference type="NCBI Taxonomy" id="8030"/>
    <lineage>
        <taxon>Eukaryota</taxon>
        <taxon>Metazoa</taxon>
        <taxon>Chordata</taxon>
        <taxon>Craniata</taxon>
        <taxon>Vertebrata</taxon>
        <taxon>Euteleostomi</taxon>
        <taxon>Actinopterygii</taxon>
        <taxon>Neopterygii</taxon>
        <taxon>Teleostei</taxon>
        <taxon>Protacanthopterygii</taxon>
        <taxon>Salmoniformes</taxon>
        <taxon>Salmonidae</taxon>
        <taxon>Salmoninae</taxon>
        <taxon>Salmo</taxon>
    </lineage>
</organism>
<dbReference type="PROSITE" id="PS00741">
    <property type="entry name" value="DH_1"/>
    <property type="match status" value="1"/>
</dbReference>
<dbReference type="PROSITE" id="PS50002">
    <property type="entry name" value="SH3"/>
    <property type="match status" value="1"/>
</dbReference>
<feature type="region of interest" description="Disordered" evidence="5">
    <location>
        <begin position="1"/>
        <end position="44"/>
    </location>
</feature>
<evidence type="ECO:0000256" key="5">
    <source>
        <dbReference type="SAM" id="MobiDB-lite"/>
    </source>
</evidence>
<name>A0A1S3NXL2_SALSA</name>
<evidence type="ECO:0000259" key="7">
    <source>
        <dbReference type="PROSITE" id="PS50003"/>
    </source>
</evidence>
<feature type="compositionally biased region" description="Acidic residues" evidence="5">
    <location>
        <begin position="34"/>
        <end position="44"/>
    </location>
</feature>
<dbReference type="Pfam" id="PF23289">
    <property type="entry name" value="Spectrin_5"/>
    <property type="match status" value="1"/>
</dbReference>
<dbReference type="Gene3D" id="2.30.29.30">
    <property type="entry name" value="Pleckstrin-homology domain (PH domain)/Phosphotyrosine-binding domain (PTB)"/>
    <property type="match status" value="1"/>
</dbReference>
<keyword evidence="10" id="KW-1185">Reference proteome</keyword>
<dbReference type="Gene3D" id="2.30.30.40">
    <property type="entry name" value="SH3 Domains"/>
    <property type="match status" value="1"/>
</dbReference>
<dbReference type="SUPFAM" id="SSF46966">
    <property type="entry name" value="Spectrin repeat"/>
    <property type="match status" value="1"/>
</dbReference>
<dbReference type="RefSeq" id="XP_014020143.2">
    <property type="nucleotide sequence ID" value="XM_014164668.2"/>
</dbReference>
<dbReference type="InterPro" id="IPR036028">
    <property type="entry name" value="SH3-like_dom_sf"/>
</dbReference>
<evidence type="ECO:0000313" key="10">
    <source>
        <dbReference type="Proteomes" id="UP001652741"/>
    </source>
</evidence>
<dbReference type="CDD" id="cd01227">
    <property type="entry name" value="PH_Dbs"/>
    <property type="match status" value="1"/>
</dbReference>
<dbReference type="SUPFAM" id="SSF48065">
    <property type="entry name" value="DBL homology domain (DH-domain)"/>
    <property type="match status" value="1"/>
</dbReference>
<dbReference type="CDD" id="cd00160">
    <property type="entry name" value="RhoGEF"/>
    <property type="match status" value="1"/>
</dbReference>
<feature type="region of interest" description="Disordered" evidence="5">
    <location>
        <begin position="1234"/>
        <end position="1262"/>
    </location>
</feature>
<dbReference type="SMART" id="SM00325">
    <property type="entry name" value="RhoGEF"/>
    <property type="match status" value="1"/>
</dbReference>
<comment type="similarity">
    <text evidence="3">Belongs to the MCF2 family.</text>
</comment>
<feature type="region of interest" description="Disordered" evidence="5">
    <location>
        <begin position="1335"/>
        <end position="1365"/>
    </location>
</feature>
<dbReference type="InterPro" id="IPR001849">
    <property type="entry name" value="PH_domain"/>
</dbReference>
<dbReference type="CDD" id="cd00170">
    <property type="entry name" value="SEC14"/>
    <property type="match status" value="1"/>
</dbReference>
<dbReference type="SUPFAM" id="SSF52087">
    <property type="entry name" value="CRAL/TRIO domain"/>
    <property type="match status" value="1"/>
</dbReference>
<dbReference type="GO" id="GO:0005737">
    <property type="term" value="C:cytoplasm"/>
    <property type="evidence" value="ECO:0007669"/>
    <property type="project" value="TreeGrafter"/>
</dbReference>
<dbReference type="InterPro" id="IPR001331">
    <property type="entry name" value="GDS_CDC24_CS"/>
</dbReference>
<dbReference type="Pfam" id="PF22697">
    <property type="entry name" value="SOS1_NGEF_PH"/>
    <property type="match status" value="1"/>
</dbReference>
<reference evidence="11" key="1">
    <citation type="submission" date="2025-08" db="UniProtKB">
        <authorList>
            <consortium name="RefSeq"/>
        </authorList>
    </citation>
    <scope>IDENTIFICATION</scope>
</reference>
<dbReference type="InterPro" id="IPR056466">
    <property type="entry name" value="Spectrin_DBS"/>
</dbReference>
<dbReference type="InterPro" id="IPR000219">
    <property type="entry name" value="DH_dom"/>
</dbReference>
<dbReference type="PROSITE" id="PS50010">
    <property type="entry name" value="DH_2"/>
    <property type="match status" value="1"/>
</dbReference>
<protein>
    <submittedName>
        <fullName evidence="11">Guanine nucleotide exchange factor DBS isoform X4</fullName>
    </submittedName>
</protein>
<dbReference type="InterPro" id="IPR001251">
    <property type="entry name" value="CRAL-TRIO_dom"/>
</dbReference>
<dbReference type="SMART" id="SM00516">
    <property type="entry name" value="SEC14"/>
    <property type="match status" value="1"/>
</dbReference>
<feature type="compositionally biased region" description="Polar residues" evidence="5">
    <location>
        <begin position="1169"/>
        <end position="1181"/>
    </location>
</feature>
<dbReference type="InterPro" id="IPR035532">
    <property type="entry name" value="DBS_SH3"/>
</dbReference>
<evidence type="ECO:0000259" key="8">
    <source>
        <dbReference type="PROSITE" id="PS50010"/>
    </source>
</evidence>
<proteinExistence type="inferred from homology"/>
<dbReference type="InterPro" id="IPR035534">
    <property type="entry name" value="DBS_PH"/>
</dbReference>
<dbReference type="GO" id="GO:0005085">
    <property type="term" value="F:guanyl-nucleotide exchange factor activity"/>
    <property type="evidence" value="ECO:0007669"/>
    <property type="project" value="UniProtKB-KW"/>
</dbReference>
<keyword evidence="1 4" id="KW-0728">SH3 domain</keyword>
<dbReference type="InterPro" id="IPR036865">
    <property type="entry name" value="CRAL-TRIO_dom_sf"/>
</dbReference>
<dbReference type="PROSITE" id="PS50191">
    <property type="entry name" value="CRAL_TRIO"/>
    <property type="match status" value="1"/>
</dbReference>
<dbReference type="InterPro" id="IPR001452">
    <property type="entry name" value="SH3_domain"/>
</dbReference>
<evidence type="ECO:0000259" key="9">
    <source>
        <dbReference type="PROSITE" id="PS50191"/>
    </source>
</evidence>
<dbReference type="GO" id="GO:0035025">
    <property type="term" value="P:positive regulation of Rho protein signal transduction"/>
    <property type="evidence" value="ECO:0007669"/>
    <property type="project" value="TreeGrafter"/>
</dbReference>
<dbReference type="Pfam" id="PF00621">
    <property type="entry name" value="RhoGEF"/>
    <property type="match status" value="1"/>
</dbReference>
<dbReference type="Gene3D" id="1.20.900.10">
    <property type="entry name" value="Dbl homology (DH) domain"/>
    <property type="match status" value="1"/>
</dbReference>
<dbReference type="SMART" id="SM00233">
    <property type="entry name" value="PH"/>
    <property type="match status" value="1"/>
</dbReference>
<dbReference type="Gene3D" id="1.20.58.60">
    <property type="match status" value="1"/>
</dbReference>
<dbReference type="SUPFAM" id="SSF50044">
    <property type="entry name" value="SH3-domain"/>
    <property type="match status" value="1"/>
</dbReference>
<dbReference type="PANTHER" id="PTHR22826:SF115">
    <property type="entry name" value="GUANINE NUCLEOTIDE EXCHANGE FACTOR DBS"/>
    <property type="match status" value="1"/>
</dbReference>
<feature type="region of interest" description="Disordered" evidence="5">
    <location>
        <begin position="703"/>
        <end position="725"/>
    </location>
</feature>
<dbReference type="PROSITE" id="PS50003">
    <property type="entry name" value="PH_DOMAIN"/>
    <property type="match status" value="1"/>
</dbReference>
<evidence type="ECO:0000256" key="2">
    <source>
        <dbReference type="ARBA" id="ARBA00022658"/>
    </source>
</evidence>
<sequence length="1365" mass="155090">MELHLKERRQGLLEEGKGGWGTTGEEGRAVSELGGEEEEEEEGCEVELDSGLCVEGESEQSIGQMGLDSGERIEGQKEQEDHWLNMERQLECLPGRQGELELGLDSRLTGERVEESHMKELSDVYSWEKMKRGTEIDKRVEGERGESRIWMEGETEDRSMEEELKLCLRPVEEKRGMSVRISLEEVERYYRFSRCCYWLQNEIMQQESSPLCAIDITPDLRKQFAYLSGGRGQNGSPIIVFPEFPAFGEIQEREFHNVLTYLTSIPSLSAAGVGFILVIDRRQDRWAAVKGTLLRIAGSFPGNLQLVLVLRPTTLFQRTLSDILFKFNKDEFKMKVPMIMLSSVTELHSYIDRTQLTTELGGTQEYCHEKWISHRTAIEGFALMVKRTAQILQSFGTELAETELPNDIQATSNLLGTHINKKSKMKEDLLVALGQGSRLLESINEPVVRDPDHNMNQDELENLATVQRLLSQLNETERAFDEFWERHKTKLEQCLLLRHFEHNYREVRCLLDQVAERLTAFSEVGISPAHADHIFHELSSHEERVCEVLDRAQALAREGDELIQNSHYAEDSIQPKCIELRAVNEELRTYLRAKKDHLLRAIELHHSLERAAKWCDDGIYLLASQPVDKCQSHDGAESALQEIERYLDTAGQNKLTDPSAICRDYETVLNQEFRDQVEKVFQKQVSMQEMFEKRRVSLKKLAAKHTRPVQPVAPRPEAIKSPLSSPAKRVLEKSCSEGDSVNRVSCRKVEGQLQSNRSASMSEEDENLAILRQHVMNELLETERAYVEELLCVLQGYASEMDNPAMANLMPIPLQNKKDVLFGNMPEIYHFHKTTFLRELEEYEDRPELVGRCFLERMTDLQIYEKYCQNKPRSESLWRQCSDCSFFQECQKKLEHKLGLDSYLLKPVQRITKYQLLLKELLKYSKGCEGSEALQEALTSILGILKAVNDSMHLIAITGYDGNMGDLGRLLMQGSFSVWTEHKKGHAKVKDLARFKPMQRHLFLHEKALLFCKRREENGEGYEKAPSYSFKQSLNMSAVGITENAKGDNKKFEVWCNSREEVYIVQAPTSEVKTTWVKEIRKVLTTQLEAYREASQQRPSDGLFQFPPGAGAPVSLSPFRRGERSMKEKKGEPSSPDANSCSFPKTKEEAATSPTSDRAALAKKRFTLQGFSNINKGSPTSPDHKTKRHEIKSDPTPFGFRDPGPHAHLHLGRVRWFSTSSLLQAKRRGWTKGSLSLDANEENDGYSSPEEPLNSDPEDEGGKKLVSCAGKYRVVSDYEKGEGQDLSVKSGETVQLIKEGDDGQWFVKNLKTKQEGWVTAANILTLIGESKSCQSLTSSEGSGSGNLSTSSSCCETYTSFSDIKP</sequence>
<dbReference type="CDD" id="cd11857">
    <property type="entry name" value="SH3_DBS"/>
    <property type="match status" value="1"/>
</dbReference>
<dbReference type="GO" id="GO:0035556">
    <property type="term" value="P:intracellular signal transduction"/>
    <property type="evidence" value="ECO:0007669"/>
    <property type="project" value="InterPro"/>
</dbReference>
<feature type="domain" description="DH" evidence="8">
    <location>
        <begin position="771"/>
        <end position="951"/>
    </location>
</feature>
<feature type="compositionally biased region" description="Basic and acidic residues" evidence="5">
    <location>
        <begin position="1"/>
        <end position="17"/>
    </location>
</feature>
<dbReference type="Proteomes" id="UP001652741">
    <property type="component" value="Chromosome ssa21"/>
</dbReference>